<protein>
    <submittedName>
        <fullName evidence="1">Uncharacterized protein</fullName>
    </submittedName>
</protein>
<name>A0A845UQE2_9PROT</name>
<reference evidence="1" key="1">
    <citation type="submission" date="2019-11" db="EMBL/GenBank/DDBJ databases">
        <title>Acidithiobacillus ferrianus sp. nov.: a facultatively anaerobic and extremely acidophilic chemolithoautotroph.</title>
        <authorList>
            <person name="Norris P.R."/>
            <person name="Falagan C."/>
            <person name="Moya-Beltran A."/>
            <person name="Castro M."/>
            <person name="Quatrini R."/>
            <person name="Johnson D.B."/>
        </authorList>
    </citation>
    <scope>NUCLEOTIDE SEQUENCE [LARGE SCALE GENOMIC DNA]</scope>
    <source>
        <strain evidence="1">MG</strain>
    </source>
</reference>
<proteinExistence type="predicted"/>
<evidence type="ECO:0000313" key="1">
    <source>
        <dbReference type="EMBL" id="NDU43738.1"/>
    </source>
</evidence>
<dbReference type="EMBL" id="WNJL01000040">
    <property type="protein sequence ID" value="NDU43738.1"/>
    <property type="molecule type" value="Genomic_DNA"/>
</dbReference>
<dbReference type="AlphaFoldDB" id="A0A845UQE2"/>
<gene>
    <name evidence="1" type="ORF">GL267_14250</name>
</gene>
<accession>A0A845UQE2</accession>
<organism evidence="1">
    <name type="scientific">Acidithiobacillus ferrianus</name>
    <dbReference type="NCBI Taxonomy" id="2678518"/>
    <lineage>
        <taxon>Bacteria</taxon>
        <taxon>Pseudomonadati</taxon>
        <taxon>Pseudomonadota</taxon>
        <taxon>Acidithiobacillia</taxon>
        <taxon>Acidithiobacillales</taxon>
        <taxon>Acidithiobacillaceae</taxon>
        <taxon>Acidithiobacillus</taxon>
    </lineage>
</organism>
<comment type="caution">
    <text evidence="1">The sequence shown here is derived from an EMBL/GenBank/DDBJ whole genome shotgun (WGS) entry which is preliminary data.</text>
</comment>
<dbReference type="RefSeq" id="WP_163099080.1">
    <property type="nucleotide sequence ID" value="NZ_CP127523.1"/>
</dbReference>
<sequence length="566" mass="61327">MANAVSSASVTTLNDRQWEGLGKVGDAALQMQNLLQILRDLLNELPQVVDTDKLMETLKPRLERLQGIAESLQGFIKGNTNEESLDRWRNMFTEVQNAELDKILGEVLQLLGNLQRAGFFSSISALSAELKSPFLGEDPADLVQKIHSATDSLRYWMNGAKQGVSVIGDMVGQLDLPDRLDEIQEMADQWIQMAKRTQHLIQGDAPNLQARLSGMLDLAETLGGQMNMAIGALRDSAPETLESADMRGTLATIGAASSRWIRIALRIKTLAQGHSDSLAQRVEGLLDQLESLASHTATAGFFIQAGKDGLGVVRNMLTDMDLPDKLDTLSEAADQWLKIAMRAKTLAQGDAGSLADRVGNLLSMAETVSASLRSAAQALEDKGIHLETLMTPHGDLSIALGTAADMVGEFWQDGTIRHIGSTISQGVMAWLEIAQIGAKAVRGDAESLNVRIKEIVQGLHDAHLVDMLPDVFALVGTLRKTGLLSKVNMVMTQVAPMIPSDEIFANGVHKAVKALEQTNLEMKGSGNKGGGIFGLIKIFFAKDTQFVLRFAVRFASIFLRALKQQG</sequence>